<evidence type="ECO:0000256" key="1">
    <source>
        <dbReference type="ARBA" id="ARBA00006643"/>
    </source>
</evidence>
<gene>
    <name evidence="4" type="ORF">KI387_020435</name>
</gene>
<dbReference type="FunFam" id="1.25.40.10:FF:000409">
    <property type="entry name" value="Pentatricopeptide repeat-containing protein, chloroplastic"/>
    <property type="match status" value="1"/>
</dbReference>
<evidence type="ECO:0000313" key="4">
    <source>
        <dbReference type="EMBL" id="KAH9318666.1"/>
    </source>
</evidence>
<dbReference type="Proteomes" id="UP000824469">
    <property type="component" value="Unassembled WGS sequence"/>
</dbReference>
<feature type="repeat" description="PPR" evidence="3">
    <location>
        <begin position="389"/>
        <end position="423"/>
    </location>
</feature>
<dbReference type="SUPFAM" id="SSF48452">
    <property type="entry name" value="TPR-like"/>
    <property type="match status" value="1"/>
</dbReference>
<dbReference type="GO" id="GO:0048731">
    <property type="term" value="P:system development"/>
    <property type="evidence" value="ECO:0007669"/>
    <property type="project" value="UniProtKB-ARBA"/>
</dbReference>
<comment type="caution">
    <text evidence="4">The sequence shown here is derived from an EMBL/GenBank/DDBJ whole genome shotgun (WGS) entry which is preliminary data.</text>
</comment>
<dbReference type="InterPro" id="IPR011990">
    <property type="entry name" value="TPR-like_helical_dom_sf"/>
</dbReference>
<dbReference type="Pfam" id="PF13041">
    <property type="entry name" value="PPR_2"/>
    <property type="match status" value="6"/>
</dbReference>
<dbReference type="FunFam" id="1.25.40.10:FF:000333">
    <property type="entry name" value="Pentatricopeptide repeat-containing protein"/>
    <property type="match status" value="1"/>
</dbReference>
<dbReference type="FunFam" id="1.25.40.10:FF:000073">
    <property type="entry name" value="Pentatricopeptide repeat-containing protein chloroplastic"/>
    <property type="match status" value="2"/>
</dbReference>
<evidence type="ECO:0000256" key="2">
    <source>
        <dbReference type="ARBA" id="ARBA00022737"/>
    </source>
</evidence>
<organism evidence="4 5">
    <name type="scientific">Taxus chinensis</name>
    <name type="common">Chinese yew</name>
    <name type="synonym">Taxus wallichiana var. chinensis</name>
    <dbReference type="NCBI Taxonomy" id="29808"/>
    <lineage>
        <taxon>Eukaryota</taxon>
        <taxon>Viridiplantae</taxon>
        <taxon>Streptophyta</taxon>
        <taxon>Embryophyta</taxon>
        <taxon>Tracheophyta</taxon>
        <taxon>Spermatophyta</taxon>
        <taxon>Pinopsida</taxon>
        <taxon>Pinidae</taxon>
        <taxon>Conifers II</taxon>
        <taxon>Cupressales</taxon>
        <taxon>Taxaceae</taxon>
        <taxon>Taxus</taxon>
    </lineage>
</organism>
<feature type="repeat" description="PPR" evidence="3">
    <location>
        <begin position="327"/>
        <end position="361"/>
    </location>
</feature>
<feature type="repeat" description="PPR" evidence="3">
    <location>
        <begin position="459"/>
        <end position="489"/>
    </location>
</feature>
<keyword evidence="5" id="KW-1185">Reference proteome</keyword>
<name>A0AA38LC92_TAXCH</name>
<dbReference type="PROSITE" id="PS51375">
    <property type="entry name" value="PPR"/>
    <property type="match status" value="10"/>
</dbReference>
<dbReference type="InterPro" id="IPR046960">
    <property type="entry name" value="PPR_At4g14850-like_plant"/>
</dbReference>
<dbReference type="NCBIfam" id="TIGR00756">
    <property type="entry name" value="PPR"/>
    <property type="match status" value="11"/>
</dbReference>
<proteinExistence type="inferred from homology"/>
<sequence length="851" mass="94192">MWCYSKYNLAFSTDHLYSNGNGSTDGSMSHKLKTNCKQGLLTLALDNLYCMDCRAILPDFYVYSALLEGSINAKALPQGKLVHAHMLQLGFKTDGFLETKLLIMYIKCRNLEDARDVFEKMPQRNVVSWNAIIGAYARSAHCVKAITLFYQMGEAGIKPDGFTFASVLPACAKLSSLNHGRKIHAGIIRNGLKSDIVVENALIDMYVKCGSIEGARNVFDDMPELNVVSWSAMIAGYAQGGCFDEALKLFEQMHLAGVKPDSFTFVGVLPVCTTFAALEQGKEVHGAIVRSGFDSNIFVGNALLDMYVKCGSIGDARKVFDKIPVKNVISWTSMVVGYVQNGCVNEALELFRKMPERNVVSWTAMVAGYAQIGCVDKALNLFNKMPERNVVSWTAMISGYTQNGKFHEALKFFREMRLTGVEPNSDTFASLLPACANMAAIHEGKALHQCIIRSGFLCDVYVGNALIDMYAKCGNIEGADKVFQNMHLRDAVSWNTTIAGHAQSGLVDKALKLFQKMPDKNVVSWNVIITGLSQEGHVDEAQKLFQEMPQCNMVSWTAMISGYAQNGYFDEALSLFGEMQLLGLKPSSATFTTVLSACANLATFFQGKEVHGLIIRSEYQEDIFVGNALIDMYAKCGSIDDAYAVFRKMPTRDVVSWNAIILGNAIHGCANKALKLFQQMQHSSTKPDQITFIGVLSACCHVGLVDDGRYYFACMSHEYQITPAAEHYCCMVDLLGRAGLLHEAQDFITNMPIKPDAAVWGSLFSACRIHNNTYLGECVAKCLFESDNKHAAHYVLLSNMYAAAGRWDDVERVREAMKQEGLEKMPGCSWIEINNKMYAFLVEDKSNLQTQ</sequence>
<feature type="repeat" description="PPR" evidence="3">
    <location>
        <begin position="226"/>
        <end position="260"/>
    </location>
</feature>
<feature type="repeat" description="PPR" evidence="3">
    <location>
        <begin position="195"/>
        <end position="225"/>
    </location>
</feature>
<feature type="repeat" description="PPR" evidence="3">
    <location>
        <begin position="552"/>
        <end position="586"/>
    </location>
</feature>
<accession>A0AA38LC92</accession>
<dbReference type="EMBL" id="JAHRHJ020000004">
    <property type="protein sequence ID" value="KAH9318666.1"/>
    <property type="molecule type" value="Genomic_DNA"/>
</dbReference>
<dbReference type="GO" id="GO:0009451">
    <property type="term" value="P:RNA modification"/>
    <property type="evidence" value="ECO:0007669"/>
    <property type="project" value="InterPro"/>
</dbReference>
<dbReference type="InterPro" id="IPR046848">
    <property type="entry name" value="E_motif"/>
</dbReference>
<dbReference type="InterPro" id="IPR002885">
    <property type="entry name" value="PPR_rpt"/>
</dbReference>
<dbReference type="OMA" id="ENEMPER"/>
<evidence type="ECO:0000313" key="5">
    <source>
        <dbReference type="Proteomes" id="UP000824469"/>
    </source>
</evidence>
<dbReference type="Pfam" id="PF01535">
    <property type="entry name" value="PPR"/>
    <property type="match status" value="3"/>
</dbReference>
<dbReference type="FunFam" id="1.25.40.10:FF:000125">
    <property type="entry name" value="Pentatricopeptide repeat-containing protein"/>
    <property type="match status" value="1"/>
</dbReference>
<dbReference type="Pfam" id="PF20431">
    <property type="entry name" value="E_motif"/>
    <property type="match status" value="1"/>
</dbReference>
<dbReference type="AlphaFoldDB" id="A0AA38LC92"/>
<protein>
    <submittedName>
        <fullName evidence="4">Uncharacterized protein</fullName>
    </submittedName>
</protein>
<dbReference type="GO" id="GO:0003729">
    <property type="term" value="F:mRNA binding"/>
    <property type="evidence" value="ECO:0007669"/>
    <property type="project" value="UniProtKB-ARBA"/>
</dbReference>
<comment type="similarity">
    <text evidence="1">Belongs to the PPR family. PCMP-H subfamily.</text>
</comment>
<evidence type="ECO:0000256" key="3">
    <source>
        <dbReference type="PROSITE-ProRule" id="PRU00708"/>
    </source>
</evidence>
<reference evidence="4 5" key="1">
    <citation type="journal article" date="2021" name="Nat. Plants">
        <title>The Taxus genome provides insights into paclitaxel biosynthesis.</title>
        <authorList>
            <person name="Xiong X."/>
            <person name="Gou J."/>
            <person name="Liao Q."/>
            <person name="Li Y."/>
            <person name="Zhou Q."/>
            <person name="Bi G."/>
            <person name="Li C."/>
            <person name="Du R."/>
            <person name="Wang X."/>
            <person name="Sun T."/>
            <person name="Guo L."/>
            <person name="Liang H."/>
            <person name="Lu P."/>
            <person name="Wu Y."/>
            <person name="Zhang Z."/>
            <person name="Ro D.K."/>
            <person name="Shang Y."/>
            <person name="Huang S."/>
            <person name="Yan J."/>
        </authorList>
    </citation>
    <scope>NUCLEOTIDE SEQUENCE [LARGE SCALE GENOMIC DNA]</scope>
    <source>
        <strain evidence="4">Ta-2019</strain>
    </source>
</reference>
<keyword evidence="2" id="KW-0677">Repeat</keyword>
<feature type="repeat" description="PPR" evidence="3">
    <location>
        <begin position="125"/>
        <end position="159"/>
    </location>
</feature>
<dbReference type="FunFam" id="1.25.40.10:FF:000090">
    <property type="entry name" value="Pentatricopeptide repeat-containing protein, chloroplastic"/>
    <property type="match status" value="1"/>
</dbReference>
<feature type="repeat" description="PPR" evidence="3">
    <location>
        <begin position="622"/>
        <end position="656"/>
    </location>
</feature>
<feature type="repeat" description="PPR" evidence="3">
    <location>
        <begin position="790"/>
        <end position="824"/>
    </location>
</feature>
<dbReference type="Gene3D" id="1.25.40.10">
    <property type="entry name" value="Tetratricopeptide repeat domain"/>
    <property type="match status" value="8"/>
</dbReference>
<dbReference type="PANTHER" id="PTHR47926">
    <property type="entry name" value="PENTATRICOPEPTIDE REPEAT-CONTAINING PROTEIN"/>
    <property type="match status" value="1"/>
</dbReference>
<dbReference type="FunFam" id="1.25.40.10:FF:000344">
    <property type="entry name" value="Pentatricopeptide repeat-containing protein"/>
    <property type="match status" value="1"/>
</dbReference>
<feature type="repeat" description="PPR" evidence="3">
    <location>
        <begin position="490"/>
        <end position="524"/>
    </location>
</feature>